<dbReference type="InterPro" id="IPR003787">
    <property type="entry name" value="Sulphur_relay_DsrE/F-like"/>
</dbReference>
<sequence length="120" mass="13320">MNQEITKEDANELYVLWTSGDRENALSMAFMYTHNAKLKGWWEDVTLIVWGASTKLLAQDEELQARIRQMIDAGVDVVACLACAEMFGATKLLGDLGIEVKPMGYPLTQLLKAGKKVLSV</sequence>
<dbReference type="InterPro" id="IPR027396">
    <property type="entry name" value="DsrEFH-like"/>
</dbReference>
<comment type="caution">
    <text evidence="1">The sequence shown here is derived from an EMBL/GenBank/DDBJ whole genome shotgun (WGS) entry which is preliminary data.</text>
</comment>
<evidence type="ECO:0000313" key="1">
    <source>
        <dbReference type="EMBL" id="MDT8903504.1"/>
    </source>
</evidence>
<dbReference type="SUPFAM" id="SSF75169">
    <property type="entry name" value="DsrEFH-like"/>
    <property type="match status" value="1"/>
</dbReference>
<dbReference type="EMBL" id="JAUOZS010000001">
    <property type="protein sequence ID" value="MDT8903504.1"/>
    <property type="molecule type" value="Genomic_DNA"/>
</dbReference>
<reference evidence="1 2" key="1">
    <citation type="submission" date="2023-07" db="EMBL/GenBank/DDBJ databases">
        <title>The novel representative of Negativicutes class, Anaeroselena agilis gen. nov. sp. nov.</title>
        <authorList>
            <person name="Prokofeva M.I."/>
            <person name="Elcheninov A.G."/>
            <person name="Klyukina A."/>
            <person name="Kublanov I.V."/>
            <person name="Frolov E.N."/>
            <person name="Podosokorskaya O.A."/>
        </authorList>
    </citation>
    <scope>NUCLEOTIDE SEQUENCE [LARGE SCALE GENOMIC DNA]</scope>
    <source>
        <strain evidence="1 2">4137-cl</strain>
    </source>
</reference>
<proteinExistence type="predicted"/>
<dbReference type="Gene3D" id="3.40.1260.10">
    <property type="entry name" value="DsrEFH-like"/>
    <property type="match status" value="1"/>
</dbReference>
<organism evidence="1 2">
    <name type="scientific">Anaeroselena agilis</name>
    <dbReference type="NCBI Taxonomy" id="3063788"/>
    <lineage>
        <taxon>Bacteria</taxon>
        <taxon>Bacillati</taxon>
        <taxon>Bacillota</taxon>
        <taxon>Negativicutes</taxon>
        <taxon>Acetonemataceae</taxon>
        <taxon>Anaeroselena</taxon>
    </lineage>
</organism>
<dbReference type="Proteomes" id="UP001254848">
    <property type="component" value="Unassembled WGS sequence"/>
</dbReference>
<evidence type="ECO:0000313" key="2">
    <source>
        <dbReference type="Proteomes" id="UP001254848"/>
    </source>
</evidence>
<accession>A0ABU3P396</accession>
<dbReference type="Pfam" id="PF02635">
    <property type="entry name" value="DsrE"/>
    <property type="match status" value="1"/>
</dbReference>
<protein>
    <submittedName>
        <fullName evidence="1">DsrE family protein</fullName>
    </submittedName>
</protein>
<dbReference type="RefSeq" id="WP_413781960.1">
    <property type="nucleotide sequence ID" value="NZ_JAUOZS010000001.1"/>
</dbReference>
<gene>
    <name evidence="1" type="ORF">Q4T40_19935</name>
</gene>
<name>A0ABU3P396_9FIRM</name>
<keyword evidence="2" id="KW-1185">Reference proteome</keyword>